<evidence type="ECO:0000256" key="1">
    <source>
        <dbReference type="SAM" id="MobiDB-lite"/>
    </source>
</evidence>
<dbReference type="Proteomes" id="UP001189429">
    <property type="component" value="Unassembled WGS sequence"/>
</dbReference>
<evidence type="ECO:0000313" key="2">
    <source>
        <dbReference type="EMBL" id="CAK0903045.1"/>
    </source>
</evidence>
<feature type="non-terminal residue" evidence="2">
    <location>
        <position position="165"/>
    </location>
</feature>
<evidence type="ECO:0000313" key="3">
    <source>
        <dbReference type="Proteomes" id="UP001189429"/>
    </source>
</evidence>
<sequence>MALPRRPRRGSSDRGMLGPGALARRVKCDARGSGALVEPGRAAAADADGSPGAEHTLALSARAAAEATQWPSEMPQSSWLRGGCAQITDNAAVAFGAVQGRRKGRFVYGMFRAPGPAGHPIPLPHRGCGAAPRAPCPGGVAASARSAGGAGAAVERCKRDHDFGG</sequence>
<name>A0ABN9XUE5_9DINO</name>
<protein>
    <submittedName>
        <fullName evidence="2">Uncharacterized protein</fullName>
    </submittedName>
</protein>
<feature type="region of interest" description="Disordered" evidence="1">
    <location>
        <begin position="1"/>
        <end position="21"/>
    </location>
</feature>
<proteinExistence type="predicted"/>
<comment type="caution">
    <text evidence="2">The sequence shown here is derived from an EMBL/GenBank/DDBJ whole genome shotgun (WGS) entry which is preliminary data.</text>
</comment>
<gene>
    <name evidence="2" type="ORF">PCOR1329_LOCUS79467</name>
</gene>
<organism evidence="2 3">
    <name type="scientific">Prorocentrum cordatum</name>
    <dbReference type="NCBI Taxonomy" id="2364126"/>
    <lineage>
        <taxon>Eukaryota</taxon>
        <taxon>Sar</taxon>
        <taxon>Alveolata</taxon>
        <taxon>Dinophyceae</taxon>
        <taxon>Prorocentrales</taxon>
        <taxon>Prorocentraceae</taxon>
        <taxon>Prorocentrum</taxon>
    </lineage>
</organism>
<accession>A0ABN9XUE5</accession>
<reference evidence="2" key="1">
    <citation type="submission" date="2023-10" db="EMBL/GenBank/DDBJ databases">
        <authorList>
            <person name="Chen Y."/>
            <person name="Shah S."/>
            <person name="Dougan E. K."/>
            <person name="Thang M."/>
            <person name="Chan C."/>
        </authorList>
    </citation>
    <scope>NUCLEOTIDE SEQUENCE [LARGE SCALE GENOMIC DNA]</scope>
</reference>
<keyword evidence="3" id="KW-1185">Reference proteome</keyword>
<dbReference type="EMBL" id="CAUYUJ010021159">
    <property type="protein sequence ID" value="CAK0903045.1"/>
    <property type="molecule type" value="Genomic_DNA"/>
</dbReference>